<dbReference type="InterPro" id="IPR013320">
    <property type="entry name" value="ConA-like_dom_sf"/>
</dbReference>
<feature type="region of interest" description="Disordered" evidence="5">
    <location>
        <begin position="1048"/>
        <end position="1073"/>
    </location>
</feature>
<dbReference type="Gene3D" id="1.10.720.30">
    <property type="entry name" value="SAP domain"/>
    <property type="match status" value="1"/>
</dbReference>
<dbReference type="HOGENOM" id="CLU_301521_0_0_1"/>
<reference evidence="9" key="2">
    <citation type="submission" date="2021-02" db="UniProtKB">
        <authorList>
            <consortium name="EnsemblMetazoa"/>
        </authorList>
    </citation>
    <scope>IDENTIFICATION</scope>
    <source>
        <strain evidence="9">JHB</strain>
    </source>
</reference>
<dbReference type="InterPro" id="IPR012337">
    <property type="entry name" value="RNaseH-like_sf"/>
</dbReference>
<evidence type="ECO:0000256" key="1">
    <source>
        <dbReference type="ARBA" id="ARBA00004123"/>
    </source>
</evidence>
<evidence type="ECO:0000313" key="10">
    <source>
        <dbReference type="Proteomes" id="UP000002320"/>
    </source>
</evidence>
<keyword evidence="3" id="KW-0597">Phosphoprotein</keyword>
<dbReference type="AlphaFoldDB" id="B0WPP1"/>
<dbReference type="InterPro" id="IPR001870">
    <property type="entry name" value="B30.2/SPRY"/>
</dbReference>
<feature type="domain" description="SAP" evidence="7">
    <location>
        <begin position="3"/>
        <end position="37"/>
    </location>
</feature>
<feature type="compositionally biased region" description="Low complexity" evidence="5">
    <location>
        <begin position="1054"/>
        <end position="1067"/>
    </location>
</feature>
<keyword evidence="10" id="KW-1185">Reference proteome</keyword>
<dbReference type="GO" id="GO:0005634">
    <property type="term" value="C:nucleus"/>
    <property type="evidence" value="ECO:0007669"/>
    <property type="project" value="UniProtKB-SubCell"/>
</dbReference>
<dbReference type="InterPro" id="IPR043136">
    <property type="entry name" value="B30.2/SPRY_sf"/>
</dbReference>
<feature type="compositionally biased region" description="Low complexity" evidence="5">
    <location>
        <begin position="156"/>
        <end position="226"/>
    </location>
</feature>
<feature type="compositionally biased region" description="Basic and acidic residues" evidence="5">
    <location>
        <begin position="514"/>
        <end position="530"/>
    </location>
</feature>
<gene>
    <name evidence="9" type="primary">6041413</name>
    <name evidence="8" type="ORF">CpipJ_CPIJ009187</name>
</gene>
<feature type="region of interest" description="Disordered" evidence="5">
    <location>
        <begin position="811"/>
        <end position="867"/>
    </location>
</feature>
<dbReference type="STRING" id="7176.B0WPP1"/>
<comment type="subcellular location">
    <subcellularLocation>
        <location evidence="1">Nucleus</location>
    </subcellularLocation>
</comment>
<sequence>MDLNKMKVNDLKAELQARGLDTKGVKVVLVERLKEAMEKENAGGAAKVSTPTVTAASKKLDVGTPNLSTPVRRSRRRSMTRSPSPVKTEVTPLDSVSEEPEQAEPSEEAADSAADSSSVRKKRRTRSITKSPSPVKQPNAEKRLDVLEEVKETENASAPVTTTASPAAAPAASSPPKSVSSKPESPTKAAPATPTKSATASPAAPKAATTPTSATKQQQQQSTPKATPEKPTAELEPEKMEESESDAKPEEVKADVANASATDSIVEGEGEDTNGGNEEEEETNATEDQSADTSVDKGKSDAENKDSNNKPKKAPTPIEFSSEEMEPEIDGGKFGLSWIDSHLNLEINPNSFDTAKPLSDGALAMAWAGARANLGVRKGKVAYEVLLTHTNAMHKVTEELVTAEFRTGWSTTEADLLLGESKHSFAYGSDGQKATDCTFTDYGAQYKVNDVLGVYLDLESTPCKIEYTLNGASQGVAFEFELADLNGQAMFPHVYSKNIAFKVNFGQLERSLLNDRKPEKAKEQPKPEKQETEDDAGDKQDATDVPVEEEKKSEGSTEDAATEPAPKEAKPQEENKEPETESKSETEPQAEQPKEEEPKAIDPDYIYIAAIDKENLVEGIARPESRGECEVIFMIGMPSSGKTHWVKNYLAENPDKRYTVLSVDSLLSQMKVSGKPRLPSNTGKWPKLVDTLAKNLNKLNEAAAKRRRNFILDQTNTFASEQKRRLRVFGGFAARRAIVVIPDEEEYNRRLKQKQDTYGVEVPEGQVNVMKAHCYLPTLELGWFTEITYVELEEEKAREMVQKMNEAGRKLVPRGGYNRNQNQYQNRGRGGGNHQQQQRWNQGYGGNNRYGGQQYQQGGGGGYNAQRYNNNAQQYSQNRNYRPGNGYGRQGGGGVGSGYGGGARYGNNDWTRNNAGITVVWVRAHCSIPGNEKADLLAKKGAESGDIFERRISLLECYGFPRQRALLDWQTQWDGDTKGRWMYSIRPKVQRKAWFKGIDLTRGFIRTMSRLIRKSGANIYFPSDGRRGQTNLVSKFATGTFWDQTQADWTSGRQQQQESSAQSSSSSRIERDQNCKRSAHRLLVVTVSQLPLDGRTVWIFRGRGYDNRFNNRGYQNSRARGYDRNRGYNSGWNQQNSNYGYGSQNDDTQQWYSWWQQQGGNGSDAHSQSNMQQYWSQYANQHNYGNYQQSKSHGSGSSKK</sequence>
<dbReference type="Gene3D" id="3.40.50.300">
    <property type="entry name" value="P-loop containing nucleotide triphosphate hydrolases"/>
    <property type="match status" value="1"/>
</dbReference>
<dbReference type="GO" id="GO:0003723">
    <property type="term" value="F:RNA binding"/>
    <property type="evidence" value="ECO:0007669"/>
    <property type="project" value="TreeGrafter"/>
</dbReference>
<dbReference type="Pfam" id="PF13671">
    <property type="entry name" value="AAA_33"/>
    <property type="match status" value="1"/>
</dbReference>
<dbReference type="PROSITE" id="PS50800">
    <property type="entry name" value="SAP"/>
    <property type="match status" value="1"/>
</dbReference>
<feature type="compositionally biased region" description="Basic and acidic residues" evidence="5">
    <location>
        <begin position="294"/>
        <end position="309"/>
    </location>
</feature>
<feature type="compositionally biased region" description="Basic and acidic residues" evidence="5">
    <location>
        <begin position="139"/>
        <end position="154"/>
    </location>
</feature>
<dbReference type="Gene3D" id="3.30.420.10">
    <property type="entry name" value="Ribonuclease H-like superfamily/Ribonuclease H"/>
    <property type="match status" value="1"/>
</dbReference>
<evidence type="ECO:0000259" key="6">
    <source>
        <dbReference type="PROSITE" id="PS50188"/>
    </source>
</evidence>
<dbReference type="VEuPathDB" id="VectorBase:CPIJ009187"/>
<dbReference type="InterPro" id="IPR003877">
    <property type="entry name" value="SPRY_dom"/>
</dbReference>
<dbReference type="InterPro" id="IPR027417">
    <property type="entry name" value="P-loop_NTPase"/>
</dbReference>
<keyword evidence="8" id="KW-0687">Ribonucleoprotein</keyword>
<proteinExistence type="predicted"/>
<feature type="compositionally biased region" description="Polar residues" evidence="5">
    <location>
        <begin position="1127"/>
        <end position="1143"/>
    </location>
</feature>
<dbReference type="Gene3D" id="2.60.120.920">
    <property type="match status" value="1"/>
</dbReference>
<feature type="region of interest" description="Disordered" evidence="5">
    <location>
        <begin position="37"/>
        <end position="324"/>
    </location>
</feature>
<dbReference type="VEuPathDB" id="VectorBase:CQUJHB014500"/>
<dbReference type="Proteomes" id="UP000002320">
    <property type="component" value="Unassembled WGS sequence"/>
</dbReference>
<dbReference type="SUPFAM" id="SSF52540">
    <property type="entry name" value="P-loop containing nucleoside triphosphate hydrolases"/>
    <property type="match status" value="1"/>
</dbReference>
<evidence type="ECO:0000313" key="8">
    <source>
        <dbReference type="EMBL" id="EDS32444.1"/>
    </source>
</evidence>
<dbReference type="Pfam" id="PF02037">
    <property type="entry name" value="SAP"/>
    <property type="match status" value="1"/>
</dbReference>
<accession>B0WPP1</accession>
<dbReference type="InterPro" id="IPR003034">
    <property type="entry name" value="SAP_dom"/>
</dbReference>
<dbReference type="PROSITE" id="PS50188">
    <property type="entry name" value="B302_SPRY"/>
    <property type="match status" value="1"/>
</dbReference>
<feature type="compositionally biased region" description="Acidic residues" evidence="5">
    <location>
        <begin position="96"/>
        <end position="110"/>
    </location>
</feature>
<dbReference type="EMBL" id="DS232027">
    <property type="protein sequence ID" value="EDS32444.1"/>
    <property type="molecule type" value="Genomic_DNA"/>
</dbReference>
<feature type="domain" description="B30.2/SPRY" evidence="6">
    <location>
        <begin position="314"/>
        <end position="510"/>
    </location>
</feature>
<dbReference type="SMART" id="SM00449">
    <property type="entry name" value="SPRY"/>
    <property type="match status" value="1"/>
</dbReference>
<feature type="compositionally biased region" description="Polar residues" evidence="5">
    <location>
        <begin position="1109"/>
        <end position="1118"/>
    </location>
</feature>
<evidence type="ECO:0000256" key="2">
    <source>
        <dbReference type="ARBA" id="ARBA00022481"/>
    </source>
</evidence>
<feature type="compositionally biased region" description="Basic and acidic residues" evidence="5">
    <location>
        <begin position="565"/>
        <end position="602"/>
    </location>
</feature>
<evidence type="ECO:0000256" key="5">
    <source>
        <dbReference type="SAM" id="MobiDB-lite"/>
    </source>
</evidence>
<dbReference type="OrthoDB" id="445357at2759"/>
<dbReference type="EnsemblMetazoa" id="CPIJ009187-RA">
    <property type="protein sequence ID" value="CPIJ009187-PA"/>
    <property type="gene ID" value="CPIJ009187"/>
</dbReference>
<name>B0WPP1_CULQU</name>
<dbReference type="KEGG" id="cqu:CpipJ_CPIJ009187"/>
<dbReference type="SUPFAM" id="SSF53098">
    <property type="entry name" value="Ribonuclease H-like"/>
    <property type="match status" value="1"/>
</dbReference>
<feature type="compositionally biased region" description="Acidic residues" evidence="5">
    <location>
        <begin position="266"/>
        <end position="285"/>
    </location>
</feature>
<dbReference type="eggNOG" id="KOG2242">
    <property type="taxonomic scope" value="Eukaryota"/>
</dbReference>
<dbReference type="OMA" id="MVTKCAK"/>
<protein>
    <submittedName>
        <fullName evidence="8 9">Ribonucleoprotein</fullName>
    </submittedName>
</protein>
<dbReference type="FunCoup" id="B0WPP1">
    <property type="interactions" value="1820"/>
</dbReference>
<feature type="region of interest" description="Disordered" evidence="5">
    <location>
        <begin position="1109"/>
        <end position="1143"/>
    </location>
</feature>
<feature type="compositionally biased region" description="Basic and acidic residues" evidence="5">
    <location>
        <begin position="227"/>
        <end position="254"/>
    </location>
</feature>
<dbReference type="GO" id="GO:0000380">
    <property type="term" value="P:alternative mRNA splicing, via spliceosome"/>
    <property type="evidence" value="ECO:0007669"/>
    <property type="project" value="TreeGrafter"/>
</dbReference>
<dbReference type="InterPro" id="IPR036361">
    <property type="entry name" value="SAP_dom_sf"/>
</dbReference>
<dbReference type="SMART" id="SM00513">
    <property type="entry name" value="SAP"/>
    <property type="match status" value="1"/>
</dbReference>
<dbReference type="InterPro" id="IPR036397">
    <property type="entry name" value="RNaseH_sf"/>
</dbReference>
<feature type="compositionally biased region" description="Basic and acidic residues" evidence="5">
    <location>
        <begin position="537"/>
        <end position="555"/>
    </location>
</feature>
<feature type="region of interest" description="Disordered" evidence="5">
    <location>
        <begin position="514"/>
        <end position="602"/>
    </location>
</feature>
<dbReference type="InterPro" id="IPR035778">
    <property type="entry name" value="SPRY_hnRNP_U"/>
</dbReference>
<evidence type="ECO:0000256" key="3">
    <source>
        <dbReference type="ARBA" id="ARBA00022553"/>
    </source>
</evidence>
<dbReference type="GO" id="GO:1990904">
    <property type="term" value="C:ribonucleoprotein complex"/>
    <property type="evidence" value="ECO:0007669"/>
    <property type="project" value="UniProtKB-KW"/>
</dbReference>
<dbReference type="CDD" id="cd12884">
    <property type="entry name" value="SPRY_hnRNP"/>
    <property type="match status" value="1"/>
</dbReference>
<dbReference type="PANTHER" id="PTHR12381:SF56">
    <property type="entry name" value="B30.2_SPRY DOMAIN-CONTAINING PROTEIN-RELATED"/>
    <property type="match status" value="1"/>
</dbReference>
<evidence type="ECO:0000259" key="7">
    <source>
        <dbReference type="PROSITE" id="PS50800"/>
    </source>
</evidence>
<organism>
    <name type="scientific">Culex quinquefasciatus</name>
    <name type="common">Southern house mosquito</name>
    <name type="synonym">Culex pungens</name>
    <dbReference type="NCBI Taxonomy" id="7176"/>
    <lineage>
        <taxon>Eukaryota</taxon>
        <taxon>Metazoa</taxon>
        <taxon>Ecdysozoa</taxon>
        <taxon>Arthropoda</taxon>
        <taxon>Hexapoda</taxon>
        <taxon>Insecta</taxon>
        <taxon>Pterygota</taxon>
        <taxon>Neoptera</taxon>
        <taxon>Endopterygota</taxon>
        <taxon>Diptera</taxon>
        <taxon>Nematocera</taxon>
        <taxon>Culicoidea</taxon>
        <taxon>Culicidae</taxon>
        <taxon>Culicinae</taxon>
        <taxon>Culicini</taxon>
        <taxon>Culex</taxon>
        <taxon>Culex</taxon>
    </lineage>
</organism>
<evidence type="ECO:0000256" key="4">
    <source>
        <dbReference type="ARBA" id="ARBA00023242"/>
    </source>
</evidence>
<dbReference type="GO" id="GO:0005737">
    <property type="term" value="C:cytoplasm"/>
    <property type="evidence" value="ECO:0007669"/>
    <property type="project" value="UniProtKB-ARBA"/>
</dbReference>
<keyword evidence="4" id="KW-0539">Nucleus</keyword>
<reference evidence="8" key="1">
    <citation type="submission" date="2007-03" db="EMBL/GenBank/DDBJ databases">
        <title>Annotation of Culex pipiens quinquefasciatus.</title>
        <authorList>
            <consortium name="The Broad Institute Genome Sequencing Platform"/>
            <person name="Atkinson P.W."/>
            <person name="Hemingway J."/>
            <person name="Christensen B.M."/>
            <person name="Higgs S."/>
            <person name="Kodira C."/>
            <person name="Hannick L."/>
            <person name="Megy K."/>
            <person name="O'Leary S."/>
            <person name="Pearson M."/>
            <person name="Haas B.J."/>
            <person name="Mauceli E."/>
            <person name="Wortman J.R."/>
            <person name="Lee N.H."/>
            <person name="Guigo R."/>
            <person name="Stanke M."/>
            <person name="Alvarado L."/>
            <person name="Amedeo P."/>
            <person name="Antoine C.H."/>
            <person name="Arensburger P."/>
            <person name="Bidwell S.L."/>
            <person name="Crawford M."/>
            <person name="Camaro F."/>
            <person name="Devon K."/>
            <person name="Engels R."/>
            <person name="Hammond M."/>
            <person name="Howarth C."/>
            <person name="Koehrsen M."/>
            <person name="Lawson D."/>
            <person name="Montgomery P."/>
            <person name="Nene V."/>
            <person name="Nusbaum C."/>
            <person name="Puiu D."/>
            <person name="Romero-Severson J."/>
            <person name="Severson D.W."/>
            <person name="Shumway M."/>
            <person name="Sisk P."/>
            <person name="Stolte C."/>
            <person name="Zeng Q."/>
            <person name="Eisenstadt E."/>
            <person name="Fraser-Liggett C."/>
            <person name="Strausberg R."/>
            <person name="Galagan J."/>
            <person name="Birren B."/>
            <person name="Collins F.H."/>
        </authorList>
    </citation>
    <scope>NUCLEOTIDE SEQUENCE [LARGE SCALE GENOMIC DNA]</scope>
    <source>
        <strain evidence="8">JHB</strain>
    </source>
</reference>
<dbReference type="PANTHER" id="PTHR12381">
    <property type="entry name" value="HETEROGENEOUS NUCLEAR RIBONUCLEOPROTEIN U FAMILY MEMBER"/>
    <property type="match status" value="1"/>
</dbReference>
<dbReference type="SUPFAM" id="SSF68906">
    <property type="entry name" value="SAP domain"/>
    <property type="match status" value="1"/>
</dbReference>
<feature type="compositionally biased region" description="Low complexity" evidence="5">
    <location>
        <begin position="814"/>
        <end position="827"/>
    </location>
</feature>
<keyword evidence="2" id="KW-0488">Methylation</keyword>
<evidence type="ECO:0000313" key="9">
    <source>
        <dbReference type="EnsemblMetazoa" id="CPIJ009187-PA"/>
    </source>
</evidence>
<dbReference type="SUPFAM" id="SSF49899">
    <property type="entry name" value="Concanavalin A-like lectins/glucanases"/>
    <property type="match status" value="1"/>
</dbReference>